<organism evidence="3 4">
    <name type="scientific">Rhizobium alvei</name>
    <dbReference type="NCBI Taxonomy" id="1132659"/>
    <lineage>
        <taxon>Bacteria</taxon>
        <taxon>Pseudomonadati</taxon>
        <taxon>Pseudomonadota</taxon>
        <taxon>Alphaproteobacteria</taxon>
        <taxon>Hyphomicrobiales</taxon>
        <taxon>Rhizobiaceae</taxon>
        <taxon>Rhizobium/Agrobacterium group</taxon>
        <taxon>Rhizobium</taxon>
    </lineage>
</organism>
<dbReference type="Pfam" id="PF13439">
    <property type="entry name" value="Glyco_transf_4"/>
    <property type="match status" value="1"/>
</dbReference>
<dbReference type="CDD" id="cd03801">
    <property type="entry name" value="GT4_PimA-like"/>
    <property type="match status" value="1"/>
</dbReference>
<keyword evidence="3" id="KW-0328">Glycosyltransferase</keyword>
<dbReference type="InterPro" id="IPR050194">
    <property type="entry name" value="Glycosyltransferase_grp1"/>
</dbReference>
<evidence type="ECO:0000313" key="4">
    <source>
        <dbReference type="Proteomes" id="UP001174932"/>
    </source>
</evidence>
<dbReference type="Pfam" id="PF00534">
    <property type="entry name" value="Glycos_transf_1"/>
    <property type="match status" value="1"/>
</dbReference>
<dbReference type="PANTHER" id="PTHR45947">
    <property type="entry name" value="SULFOQUINOVOSYL TRANSFERASE SQD2"/>
    <property type="match status" value="1"/>
</dbReference>
<keyword evidence="3" id="KW-0808">Transferase</keyword>
<reference evidence="3" key="2">
    <citation type="submission" date="2023-07" db="EMBL/GenBank/DDBJ databases">
        <authorList>
            <person name="Shen H."/>
        </authorList>
    </citation>
    <scope>NUCLEOTIDE SEQUENCE</scope>
    <source>
        <strain evidence="3">TNR-22</strain>
    </source>
</reference>
<evidence type="ECO:0000259" key="1">
    <source>
        <dbReference type="Pfam" id="PF00534"/>
    </source>
</evidence>
<name>A0ABT8YGJ3_9HYPH</name>
<keyword evidence="4" id="KW-1185">Reference proteome</keyword>
<gene>
    <name evidence="3" type="ORF">Q4481_00420</name>
</gene>
<dbReference type="EC" id="2.4.-.-" evidence="3"/>
<dbReference type="Proteomes" id="UP001174932">
    <property type="component" value="Unassembled WGS sequence"/>
</dbReference>
<dbReference type="GO" id="GO:0016757">
    <property type="term" value="F:glycosyltransferase activity"/>
    <property type="evidence" value="ECO:0007669"/>
    <property type="project" value="UniProtKB-KW"/>
</dbReference>
<feature type="domain" description="Glycosyltransferase subfamily 4-like N-terminal" evidence="2">
    <location>
        <begin position="16"/>
        <end position="178"/>
    </location>
</feature>
<proteinExistence type="predicted"/>
<protein>
    <submittedName>
        <fullName evidence="3">Glycosyltransferase family 4 protein</fullName>
        <ecNumber evidence="3">2.4.-.-</ecNumber>
    </submittedName>
</protein>
<sequence>MPLIVHVVRQFHPSRGGLEDVVANLAREGQKAGYRIRIVTLDSVFSDPGRKLAERETIDGLEVIRIPWRGSSRYPIAPKVLGSIREADLVHVHAIDFFFDFLALTRLFHRKPMIVTTHGGFFHTRRFARIKAIWFQTLTRLSASRYDRVVACSQSDTELFEKIVSRGVACIENGVDTNKFRDASAKSPSKRIVTIGRFSSNKRLDRMISAMAALVRKDPDWHLDIVGVPSDQTVADLETMIAAERISNHVSVHCNLENDAIRTLIGQSSFFASASEYEGFGLVAIEAMSAGLLPVLAENEAYRALAAKHDSISLADYEQPDAVADVFLAQWNGLCAHVDQSRTQAMQQADAYSWSTVAEQYFAIYRSVLGLR</sequence>
<dbReference type="RefSeq" id="WP_304374202.1">
    <property type="nucleotide sequence ID" value="NZ_JAUOZU010000001.1"/>
</dbReference>
<dbReference type="PANTHER" id="PTHR45947:SF3">
    <property type="entry name" value="SULFOQUINOVOSYL TRANSFERASE SQD2"/>
    <property type="match status" value="1"/>
</dbReference>
<evidence type="ECO:0000313" key="3">
    <source>
        <dbReference type="EMBL" id="MDO6962395.1"/>
    </source>
</evidence>
<accession>A0ABT8YGJ3</accession>
<dbReference type="InterPro" id="IPR028098">
    <property type="entry name" value="Glyco_trans_4-like_N"/>
</dbReference>
<dbReference type="EMBL" id="JAUOZU010000001">
    <property type="protein sequence ID" value="MDO6962395.1"/>
    <property type="molecule type" value="Genomic_DNA"/>
</dbReference>
<dbReference type="Gene3D" id="3.40.50.2000">
    <property type="entry name" value="Glycogen Phosphorylase B"/>
    <property type="match status" value="2"/>
</dbReference>
<comment type="caution">
    <text evidence="3">The sequence shown here is derived from an EMBL/GenBank/DDBJ whole genome shotgun (WGS) entry which is preliminary data.</text>
</comment>
<feature type="domain" description="Glycosyl transferase family 1" evidence="1">
    <location>
        <begin position="180"/>
        <end position="325"/>
    </location>
</feature>
<dbReference type="SUPFAM" id="SSF53756">
    <property type="entry name" value="UDP-Glycosyltransferase/glycogen phosphorylase"/>
    <property type="match status" value="1"/>
</dbReference>
<evidence type="ECO:0000259" key="2">
    <source>
        <dbReference type="Pfam" id="PF13439"/>
    </source>
</evidence>
<reference evidence="3" key="1">
    <citation type="journal article" date="2015" name="Int. J. Syst. Evol. Microbiol.">
        <title>Rhizobium alvei sp. nov., isolated from a freshwater river.</title>
        <authorList>
            <person name="Sheu S.Y."/>
            <person name="Huang H.W."/>
            <person name="Young C.C."/>
            <person name="Chen W.M."/>
        </authorList>
    </citation>
    <scope>NUCLEOTIDE SEQUENCE</scope>
    <source>
        <strain evidence="3">TNR-22</strain>
    </source>
</reference>
<dbReference type="InterPro" id="IPR001296">
    <property type="entry name" value="Glyco_trans_1"/>
</dbReference>